<evidence type="ECO:0000313" key="3">
    <source>
        <dbReference type="Proteomes" id="UP000741282"/>
    </source>
</evidence>
<accession>A0A955KY51</accession>
<dbReference type="Pfam" id="PF01864">
    <property type="entry name" value="CarS-like"/>
    <property type="match status" value="1"/>
</dbReference>
<dbReference type="Proteomes" id="UP000741282">
    <property type="component" value="Unassembled WGS sequence"/>
</dbReference>
<dbReference type="AlphaFoldDB" id="A0A955KY51"/>
<reference evidence="2" key="2">
    <citation type="journal article" date="2021" name="Microbiome">
        <title>Successional dynamics and alternative stable states in a saline activated sludge microbial community over 9 years.</title>
        <authorList>
            <person name="Wang Y."/>
            <person name="Ye J."/>
            <person name="Ju F."/>
            <person name="Liu L."/>
            <person name="Boyd J.A."/>
            <person name="Deng Y."/>
            <person name="Parks D.H."/>
            <person name="Jiang X."/>
            <person name="Yin X."/>
            <person name="Woodcroft B.J."/>
            <person name="Tyson G.W."/>
            <person name="Hugenholtz P."/>
            <person name="Polz M.F."/>
            <person name="Zhang T."/>
        </authorList>
    </citation>
    <scope>NUCLEOTIDE SEQUENCE</scope>
    <source>
        <strain evidence="2">HKST-UBA17</strain>
    </source>
</reference>
<dbReference type="PANTHER" id="PTHR39650:SF1">
    <property type="entry name" value="CDP-ARCHAEOL SYNTHASE"/>
    <property type="match status" value="1"/>
</dbReference>
<gene>
    <name evidence="2" type="ORF">KC685_02920</name>
</gene>
<evidence type="ECO:0000313" key="2">
    <source>
        <dbReference type="EMBL" id="MCA9376846.1"/>
    </source>
</evidence>
<comment type="caution">
    <text evidence="2">The sequence shown here is derived from an EMBL/GenBank/DDBJ whole genome shotgun (WGS) entry which is preliminary data.</text>
</comment>
<feature type="transmembrane region" description="Helical" evidence="1">
    <location>
        <begin position="124"/>
        <end position="143"/>
    </location>
</feature>
<sequence length="178" mass="19438">MESFLIALAIFFPAAISNSSPIVASKLKIFRFLDIPIDLRLTVRGKRIFGDHKTFRGYLVGIVAGASTSYLLFDVAGFPQLIDSGYSGSAFLFGAVLGFGALLGDSIESFFKRQVGVQPGSSWVPFDQIDFLIGGCIVVLLFTDVGLLVYLWIVLIYGLMHPLATIIGYYLGLKQDKI</sequence>
<keyword evidence="1" id="KW-0812">Transmembrane</keyword>
<proteinExistence type="predicted"/>
<dbReference type="PANTHER" id="PTHR39650">
    <property type="entry name" value="CDP-ARCHAEOL SYNTHASE"/>
    <property type="match status" value="1"/>
</dbReference>
<dbReference type="EMBL" id="JAGQLN010000009">
    <property type="protein sequence ID" value="MCA9376846.1"/>
    <property type="molecule type" value="Genomic_DNA"/>
</dbReference>
<keyword evidence="1" id="KW-0472">Membrane</keyword>
<protein>
    <submittedName>
        <fullName evidence="2">CDP-archaeol synthase</fullName>
    </submittedName>
</protein>
<feature type="transmembrane region" description="Helical" evidence="1">
    <location>
        <begin position="85"/>
        <end position="103"/>
    </location>
</feature>
<name>A0A955KY51_9BACT</name>
<organism evidence="2 3">
    <name type="scientific">Candidatus Dojkabacteria bacterium</name>
    <dbReference type="NCBI Taxonomy" id="2099670"/>
    <lineage>
        <taxon>Bacteria</taxon>
        <taxon>Candidatus Dojkabacteria</taxon>
    </lineage>
</organism>
<evidence type="ECO:0000256" key="1">
    <source>
        <dbReference type="SAM" id="Phobius"/>
    </source>
</evidence>
<feature type="transmembrane region" description="Helical" evidence="1">
    <location>
        <begin position="55"/>
        <end position="73"/>
    </location>
</feature>
<feature type="transmembrane region" description="Helical" evidence="1">
    <location>
        <begin position="149"/>
        <end position="172"/>
    </location>
</feature>
<keyword evidence="1" id="KW-1133">Transmembrane helix</keyword>
<reference evidence="2" key="1">
    <citation type="submission" date="2020-04" db="EMBL/GenBank/DDBJ databases">
        <authorList>
            <person name="Zhang T."/>
        </authorList>
    </citation>
    <scope>NUCLEOTIDE SEQUENCE</scope>
    <source>
        <strain evidence="2">HKST-UBA17</strain>
    </source>
</reference>
<dbReference type="InterPro" id="IPR032690">
    <property type="entry name" value="CarS"/>
</dbReference>